<dbReference type="EMBL" id="CAXAMN010021347">
    <property type="protein sequence ID" value="CAK9058170.1"/>
    <property type="molecule type" value="Genomic_DNA"/>
</dbReference>
<evidence type="ECO:0000256" key="1">
    <source>
        <dbReference type="SAM" id="Coils"/>
    </source>
</evidence>
<dbReference type="Proteomes" id="UP001642484">
    <property type="component" value="Unassembled WGS sequence"/>
</dbReference>
<evidence type="ECO:0000313" key="3">
    <source>
        <dbReference type="Proteomes" id="UP001642484"/>
    </source>
</evidence>
<keyword evidence="3" id="KW-1185">Reference proteome</keyword>
<gene>
    <name evidence="2" type="ORF">CCMP2556_LOCUS28671</name>
</gene>
<protein>
    <submittedName>
        <fullName evidence="2">Uncharacterized protein</fullName>
    </submittedName>
</protein>
<feature type="coiled-coil region" evidence="1">
    <location>
        <begin position="115"/>
        <end position="184"/>
    </location>
</feature>
<evidence type="ECO:0000313" key="2">
    <source>
        <dbReference type="EMBL" id="CAK9058170.1"/>
    </source>
</evidence>
<feature type="coiled-coil region" evidence="1">
    <location>
        <begin position="64"/>
        <end position="91"/>
    </location>
</feature>
<proteinExistence type="predicted"/>
<keyword evidence="1" id="KW-0175">Coiled coil</keyword>
<name>A0ABP0N318_9DINO</name>
<reference evidence="2 3" key="1">
    <citation type="submission" date="2024-02" db="EMBL/GenBank/DDBJ databases">
        <authorList>
            <person name="Chen Y."/>
            <person name="Shah S."/>
            <person name="Dougan E. K."/>
            <person name="Thang M."/>
            <person name="Chan C."/>
        </authorList>
    </citation>
    <scope>NUCLEOTIDE SEQUENCE [LARGE SCALE GENOMIC DNA]</scope>
</reference>
<organism evidence="2 3">
    <name type="scientific">Durusdinium trenchii</name>
    <dbReference type="NCBI Taxonomy" id="1381693"/>
    <lineage>
        <taxon>Eukaryota</taxon>
        <taxon>Sar</taxon>
        <taxon>Alveolata</taxon>
        <taxon>Dinophyceae</taxon>
        <taxon>Suessiales</taxon>
        <taxon>Symbiodiniaceae</taxon>
        <taxon>Durusdinium</taxon>
    </lineage>
</organism>
<accession>A0ABP0N318</accession>
<feature type="non-terminal residue" evidence="2">
    <location>
        <position position="232"/>
    </location>
</feature>
<sequence>MGALNKYETGQHKIFSDFAEKLKDTTDYMNKRMGSTGISMGSTGVSFAAPDTTVFLQPEERDMLQSLEMQKKQKEKTVWELKKQLDELIATRKNMDEVAPVSSGNTEAKMGTDQRSRHAESLDEMDEALTSLEEECLGAKKAAEAAGSQLARMVEFMATGQKNLRKLFGDLKITERKQEEARQRLQDLVLPESRQLVYEMVRTSQQLEQWSSWIPPFYQFKAAPLQCLQAAS</sequence>
<comment type="caution">
    <text evidence="2">The sequence shown here is derived from an EMBL/GenBank/DDBJ whole genome shotgun (WGS) entry which is preliminary data.</text>
</comment>